<name>A0ACC6IUQ5_9FLAO</name>
<dbReference type="Proteomes" id="UP001184376">
    <property type="component" value="Unassembled WGS sequence"/>
</dbReference>
<reference evidence="1" key="1">
    <citation type="submission" date="2023-07" db="EMBL/GenBank/DDBJ databases">
        <title>Sorghum-associated microbial communities from plants grown in Nebraska, USA.</title>
        <authorList>
            <person name="Schachtman D."/>
        </authorList>
    </citation>
    <scope>NUCLEOTIDE SEQUENCE</scope>
    <source>
        <strain evidence="1">DS1280</strain>
    </source>
</reference>
<gene>
    <name evidence="1" type="ORF">J2795_002096</name>
</gene>
<protein>
    <submittedName>
        <fullName evidence="1">Uncharacterized protein</fullName>
    </submittedName>
</protein>
<comment type="caution">
    <text evidence="1">The sequence shown here is derived from an EMBL/GenBank/DDBJ whole genome shotgun (WGS) entry which is preliminary data.</text>
</comment>
<proteinExistence type="predicted"/>
<accession>A0ACC6IUQ5</accession>
<dbReference type="EMBL" id="JAVDRG010000002">
    <property type="protein sequence ID" value="MDR6441396.1"/>
    <property type="molecule type" value="Genomic_DNA"/>
</dbReference>
<evidence type="ECO:0000313" key="2">
    <source>
        <dbReference type="Proteomes" id="UP001184376"/>
    </source>
</evidence>
<evidence type="ECO:0000313" key="1">
    <source>
        <dbReference type="EMBL" id="MDR6441396.1"/>
    </source>
</evidence>
<organism evidence="1 2">
    <name type="scientific">Chryseobacterium bernardetii</name>
    <dbReference type="NCBI Taxonomy" id="1241978"/>
    <lineage>
        <taxon>Bacteria</taxon>
        <taxon>Pseudomonadati</taxon>
        <taxon>Bacteroidota</taxon>
        <taxon>Flavobacteriia</taxon>
        <taxon>Flavobacteriales</taxon>
        <taxon>Weeksellaceae</taxon>
        <taxon>Chryseobacterium group</taxon>
        <taxon>Chryseobacterium</taxon>
    </lineage>
</organism>
<sequence>MKRLLLVVVGIIMFSCKEDDFQTGTQNLLYERGEGLVNVDYRGRKLNAWRNNEGDYIVGDDMILFNNEVTEVSNLDISNKFAAADWDQILDINVTLWPKGPISFKVDPAFSNSELVLINKAVQHWNDKTNLLFVQVPGNEKVYFKKVDSGCRATVGYPLKGGKSTVDVSPTCDLQSIIHEIGHVAGLIHEHQKTSRNDYIIMKPETFNFIKSNYNSSVYQTIVDNLKIERSNLGDPFIFDMQSSMMYGSYPRNNIALRDLLISKSLPFYTKKDGSIVERPVLGLTTKDIMLVHHYYSQKLILRNVDYNVVRVKIRLEGSDPGIVTLNPEEEIVLYYDPQKNKYTYKGHIVQQVGLNNGNDVTNYMKFSWSGSNDIRYFIKVSDPMDTDGSMILVKDYTHPENAVYYHFTNRDGIDGGSGKAIVEASKKDDYSSYIYLKRWNSNISTDGKIHSFDKYTPSTLKIRNINYATLGNIVMKFTDCSNKKISLAPGQSIALDYTANGFAYGGCKLKQIDFNDGGSSDDLNFSQSSYSGEVTYQGSSPYMTTIIDQNSAYIYGTVDADGIDGKGANVQLDAYAAQGTMFIDIRK</sequence>
<keyword evidence="2" id="KW-1185">Reference proteome</keyword>